<feature type="short sequence motif" description="'HIGH' region" evidence="8">
    <location>
        <begin position="64"/>
        <end position="74"/>
    </location>
</feature>
<dbReference type="InterPro" id="IPR002301">
    <property type="entry name" value="Ile-tRNA-ligase"/>
</dbReference>
<keyword evidence="3 8" id="KW-0067">ATP-binding</keyword>
<keyword evidence="1 8" id="KW-0436">Ligase</keyword>
<evidence type="ECO:0000256" key="6">
    <source>
        <dbReference type="ARBA" id="ARBA00025217"/>
    </source>
</evidence>
<dbReference type="InterPro" id="IPR033709">
    <property type="entry name" value="Anticodon_Ile_ABEc"/>
</dbReference>
<reference evidence="12 13" key="1">
    <citation type="submission" date="2020-10" db="EMBL/GenBank/DDBJ databases">
        <title>Sequencing the genomes of 1000 actinobacteria strains.</title>
        <authorList>
            <person name="Klenk H.-P."/>
        </authorList>
    </citation>
    <scope>NUCLEOTIDE SEQUENCE [LARGE SCALE GENOMIC DNA]</scope>
    <source>
        <strain evidence="12 13">DSM 45157</strain>
    </source>
</reference>
<dbReference type="EC" id="6.1.1.5" evidence="8"/>
<keyword evidence="8" id="KW-0862">Zinc</keyword>
<feature type="short sequence motif" description="'KMSKS' region" evidence="8">
    <location>
        <begin position="620"/>
        <end position="624"/>
    </location>
</feature>
<dbReference type="HAMAP" id="MF_02003">
    <property type="entry name" value="Ile_tRNA_synth_type2"/>
    <property type="match status" value="1"/>
</dbReference>
<dbReference type="PANTHER" id="PTHR42780:SF1">
    <property type="entry name" value="ISOLEUCINE--TRNA LIGASE, CYTOPLASMIC"/>
    <property type="match status" value="1"/>
</dbReference>
<evidence type="ECO:0000259" key="11">
    <source>
        <dbReference type="Pfam" id="PF08264"/>
    </source>
</evidence>
<dbReference type="SUPFAM" id="SSF47323">
    <property type="entry name" value="Anticodon-binding domain of a subclass of class I aminoacyl-tRNA synthetases"/>
    <property type="match status" value="1"/>
</dbReference>
<dbReference type="InterPro" id="IPR013155">
    <property type="entry name" value="M/V/L/I-tRNA-synth_anticd-bd"/>
</dbReference>
<sequence length="1072" mass="120627">MEKGTTVTDDPRPESRALPQLPAQIDLPATEREILGRWSKENVFQRSLDQTRGNENWVFYEGPPTANGQPGVHHVEARAFKDVFPRFRTMRGYHVDRKAGWDCHGLPVEVAVEKELGLSGKKDIEAFGIAEFNDRCRESVLRNVDAFTAMTERMGYWVNMDDAYRTMDPQYVESVWWALKQIWDKDLLVRDYRISPYCPRCGTTLSDHELAQGYETVTDPSVYVRFPVTSGPLASPEHPTSMLVWTTTPWTLVSNTAVAVHPDVEYVVATDGNERLLVARPLFEKVLGEGWELTGESYEGDEMERWTYQRPFDLVSFDEPAHYVVLADYVTVEDGTGLVHQSPAFGADDMTVCRSYGLPVVNPVRPDGTFEAELQLVGGVFFKEADKTLVRDLRDRGLLFRHLDYEHSYPHCWRCHTALLYYAVPSWYIRTTAVKDELLAQNDLTNWVPENVKEGRFGEWLRGNVDWALSRNRYWGTPLPIWEFPDGRQICVGSLEELSELSGQDLSNLDPHRPYVDDVVIPDPDADPSLPEEERVARRVPEVIDAWFDSGSMPFAQWGAPHRDEETFEANFPAQYISEAIDQTRGWFYSLLAVSTLVFGRNSFENVVVLGHILAEDGRKMSKHLGNVMEPIPVMDQHGADALRWFMLASGSPWTARRVGHSALEEIVRKVLLTYYSTTSFFTLYANAGSGWDHSKLADAPAPQDRPLLDRWLLSELNEVVRDVTEAMDAFDTTGAGRRLTAFVDDVSNWYVRRSRRRFWGGADTPEGAAAFATLFEALETVTLLMAPIVPFLTEHVWSALRRPQGADSVHLASWPEVREELIDPALSKNMALTRRLVELGRSARVDSAMRTRQPLARALVGAPGFTELPEQLRAQVADELNVARLDALSTVGGDLVDYVVKPNFRALGKRFAKRTPLVAKAIQAADPAALVEQVRGSGWAQVRVEDEPVEVSADEVLVTEQPREGWAVASESGETVALDLELTPELRRAGLAREMVRMLQEARKNSGLDVSDRIRVWWAAEDEVVRQTLSEHGRMIAGEVLADTFAAGAGEDAPHSAESEEFGVAFTFRRA</sequence>
<dbReference type="GO" id="GO:0004822">
    <property type="term" value="F:isoleucine-tRNA ligase activity"/>
    <property type="evidence" value="ECO:0007669"/>
    <property type="project" value="UniProtKB-EC"/>
</dbReference>
<feature type="domain" description="Methionyl/Valyl/Leucyl/Isoleucyl-tRNA synthetase anticodon-binding" evidence="11">
    <location>
        <begin position="710"/>
        <end position="856"/>
    </location>
</feature>
<dbReference type="InterPro" id="IPR009008">
    <property type="entry name" value="Val/Leu/Ile-tRNA-synth_edit"/>
</dbReference>
<dbReference type="PRINTS" id="PR00984">
    <property type="entry name" value="TRNASYNTHILE"/>
</dbReference>
<dbReference type="Pfam" id="PF00133">
    <property type="entry name" value="tRNA-synt_1"/>
    <property type="match status" value="1"/>
</dbReference>
<dbReference type="InterPro" id="IPR002300">
    <property type="entry name" value="aa-tRNA-synth_Ia"/>
</dbReference>
<comment type="similarity">
    <text evidence="8">Belongs to the class-I aminoacyl-tRNA synthetase family. IleS type 2 subfamily.</text>
</comment>
<dbReference type="SUPFAM" id="SSF52374">
    <property type="entry name" value="Nucleotidylyl transferase"/>
    <property type="match status" value="1"/>
</dbReference>
<feature type="compositionally biased region" description="Basic and acidic residues" evidence="9">
    <location>
        <begin position="1"/>
        <end position="15"/>
    </location>
</feature>
<keyword evidence="8" id="KW-0963">Cytoplasm</keyword>
<dbReference type="CDD" id="cd00818">
    <property type="entry name" value="IleRS_core"/>
    <property type="match status" value="1"/>
</dbReference>
<dbReference type="Gene3D" id="1.10.730.10">
    <property type="entry name" value="Isoleucyl-tRNA Synthetase, Domain 1"/>
    <property type="match status" value="1"/>
</dbReference>
<evidence type="ECO:0000256" key="2">
    <source>
        <dbReference type="ARBA" id="ARBA00022741"/>
    </source>
</evidence>
<evidence type="ECO:0000256" key="8">
    <source>
        <dbReference type="HAMAP-Rule" id="MF_02003"/>
    </source>
</evidence>
<accession>A0ABR9HJJ8</accession>
<dbReference type="InterPro" id="IPR014729">
    <property type="entry name" value="Rossmann-like_a/b/a_fold"/>
</dbReference>
<organism evidence="12 13">
    <name type="scientific">Nocardiopsis terrae</name>
    <dbReference type="NCBI Taxonomy" id="372655"/>
    <lineage>
        <taxon>Bacteria</taxon>
        <taxon>Bacillati</taxon>
        <taxon>Actinomycetota</taxon>
        <taxon>Actinomycetes</taxon>
        <taxon>Streptosporangiales</taxon>
        <taxon>Nocardiopsidaceae</taxon>
        <taxon>Nocardiopsis</taxon>
    </lineage>
</organism>
<dbReference type="InterPro" id="IPR009080">
    <property type="entry name" value="tRNAsynth_Ia_anticodon-bd"/>
</dbReference>
<comment type="cofactor">
    <cofactor evidence="8">
        <name>Zn(2+)</name>
        <dbReference type="ChEBI" id="CHEBI:29105"/>
    </cofactor>
</comment>
<evidence type="ECO:0000256" key="1">
    <source>
        <dbReference type="ARBA" id="ARBA00022598"/>
    </source>
</evidence>
<dbReference type="InterPro" id="IPR023586">
    <property type="entry name" value="Ile-tRNA-ligase_type2"/>
</dbReference>
<evidence type="ECO:0000256" key="7">
    <source>
        <dbReference type="ARBA" id="ARBA00048359"/>
    </source>
</evidence>
<dbReference type="Proteomes" id="UP000598217">
    <property type="component" value="Unassembled WGS sequence"/>
</dbReference>
<evidence type="ECO:0000256" key="3">
    <source>
        <dbReference type="ARBA" id="ARBA00022840"/>
    </source>
</evidence>
<dbReference type="Pfam" id="PF19302">
    <property type="entry name" value="DUF5915"/>
    <property type="match status" value="1"/>
</dbReference>
<dbReference type="Gene3D" id="3.40.50.620">
    <property type="entry name" value="HUPs"/>
    <property type="match status" value="2"/>
</dbReference>
<keyword evidence="5 8" id="KW-0030">Aminoacyl-tRNA synthetase</keyword>
<feature type="region of interest" description="Disordered" evidence="9">
    <location>
        <begin position="1"/>
        <end position="20"/>
    </location>
</feature>
<evidence type="ECO:0000259" key="10">
    <source>
        <dbReference type="Pfam" id="PF00133"/>
    </source>
</evidence>
<evidence type="ECO:0000256" key="4">
    <source>
        <dbReference type="ARBA" id="ARBA00022917"/>
    </source>
</evidence>
<comment type="function">
    <text evidence="6 8">Catalyzes the attachment of isoleucine to tRNA(Ile). As IleRS can inadvertently accommodate and process structurally similar amino acids such as valine, to avoid such errors it has two additional distinct tRNA(Ile)-dependent editing activities. One activity is designated as 'pretransfer' editing and involves the hydrolysis of activated Val-AMP. The other activity is designated 'posttransfer' editing and involves deacylation of mischarged Val-tRNA(Ile).</text>
</comment>
<gene>
    <name evidence="8" type="primary">ileS</name>
    <name evidence="12" type="ORF">H4W79_003375</name>
</gene>
<comment type="domain">
    <text evidence="8">IleRS has two distinct active sites: one for aminoacylation and one for editing. The misactivated valine is translocated from the active site to the editing site, which sterically excludes the correctly activated isoleucine. The single editing site contains two valyl binding pockets, one specific for each substrate (Val-AMP or Val-tRNA(Ile)).</text>
</comment>
<dbReference type="Pfam" id="PF08264">
    <property type="entry name" value="Anticodon_1"/>
    <property type="match status" value="1"/>
</dbReference>
<comment type="subcellular location">
    <subcellularLocation>
        <location evidence="8">Cytoplasm</location>
    </subcellularLocation>
</comment>
<dbReference type="NCBIfam" id="TIGR00392">
    <property type="entry name" value="ileS"/>
    <property type="match status" value="1"/>
</dbReference>
<dbReference type="EMBL" id="JADBDY010000001">
    <property type="protein sequence ID" value="MBE1459161.1"/>
    <property type="molecule type" value="Genomic_DNA"/>
</dbReference>
<dbReference type="SUPFAM" id="SSF50677">
    <property type="entry name" value="ValRS/IleRS/LeuRS editing domain"/>
    <property type="match status" value="1"/>
</dbReference>
<dbReference type="CDD" id="cd07961">
    <property type="entry name" value="Anticodon_Ia_Ile_ABEc"/>
    <property type="match status" value="1"/>
</dbReference>
<keyword evidence="4 8" id="KW-0648">Protein biosynthesis</keyword>
<feature type="binding site" evidence="8">
    <location>
        <position position="623"/>
    </location>
    <ligand>
        <name>ATP</name>
        <dbReference type="ChEBI" id="CHEBI:30616"/>
    </ligand>
</feature>
<keyword evidence="13" id="KW-1185">Reference proteome</keyword>
<evidence type="ECO:0000256" key="9">
    <source>
        <dbReference type="SAM" id="MobiDB-lite"/>
    </source>
</evidence>
<comment type="subunit">
    <text evidence="8">Monomer.</text>
</comment>
<dbReference type="PANTHER" id="PTHR42780">
    <property type="entry name" value="SOLEUCYL-TRNA SYNTHETASE"/>
    <property type="match status" value="1"/>
</dbReference>
<name>A0ABR9HJJ8_9ACTN</name>
<evidence type="ECO:0000313" key="13">
    <source>
        <dbReference type="Proteomes" id="UP000598217"/>
    </source>
</evidence>
<proteinExistence type="inferred from homology"/>
<protein>
    <recommendedName>
        <fullName evidence="8">Isoleucine--tRNA ligase</fullName>
        <ecNumber evidence="8">6.1.1.5</ecNumber>
    </recommendedName>
    <alternativeName>
        <fullName evidence="8">Isoleucyl-tRNA synthetase</fullName>
        <shortName evidence="8">IleRS</shortName>
    </alternativeName>
</protein>
<keyword evidence="2 8" id="KW-0547">Nucleotide-binding</keyword>
<dbReference type="Gene3D" id="3.90.740.10">
    <property type="entry name" value="Valyl/Leucyl/Isoleucyl-tRNA synthetase, editing domain"/>
    <property type="match status" value="1"/>
</dbReference>
<comment type="caution">
    <text evidence="12">The sequence shown here is derived from an EMBL/GenBank/DDBJ whole genome shotgun (WGS) entry which is preliminary data.</text>
</comment>
<evidence type="ECO:0000256" key="5">
    <source>
        <dbReference type="ARBA" id="ARBA00023146"/>
    </source>
</evidence>
<keyword evidence="8" id="KW-0479">Metal-binding</keyword>
<evidence type="ECO:0000313" key="12">
    <source>
        <dbReference type="EMBL" id="MBE1459161.1"/>
    </source>
</evidence>
<comment type="catalytic activity">
    <reaction evidence="7 8">
        <text>tRNA(Ile) + L-isoleucine + ATP = L-isoleucyl-tRNA(Ile) + AMP + diphosphate</text>
        <dbReference type="Rhea" id="RHEA:11060"/>
        <dbReference type="Rhea" id="RHEA-COMP:9666"/>
        <dbReference type="Rhea" id="RHEA-COMP:9695"/>
        <dbReference type="ChEBI" id="CHEBI:30616"/>
        <dbReference type="ChEBI" id="CHEBI:33019"/>
        <dbReference type="ChEBI" id="CHEBI:58045"/>
        <dbReference type="ChEBI" id="CHEBI:78442"/>
        <dbReference type="ChEBI" id="CHEBI:78528"/>
        <dbReference type="ChEBI" id="CHEBI:456215"/>
        <dbReference type="EC" id="6.1.1.5"/>
    </reaction>
</comment>
<feature type="domain" description="Aminoacyl-tRNA synthetase class Ia" evidence="10">
    <location>
        <begin position="34"/>
        <end position="650"/>
    </location>
</feature>